<dbReference type="SMART" id="SM00065">
    <property type="entry name" value="GAF"/>
    <property type="match status" value="1"/>
</dbReference>
<evidence type="ECO:0000256" key="4">
    <source>
        <dbReference type="ARBA" id="ARBA00022679"/>
    </source>
</evidence>
<dbReference type="PANTHER" id="PTHR43711">
    <property type="entry name" value="TWO-COMPONENT HISTIDINE KINASE"/>
    <property type="match status" value="1"/>
</dbReference>
<keyword evidence="6" id="KW-0902">Two-component regulatory system</keyword>
<dbReference type="Pfam" id="PF02518">
    <property type="entry name" value="HATPase_c"/>
    <property type="match status" value="1"/>
</dbReference>
<dbReference type="Gene3D" id="3.40.50.2300">
    <property type="match status" value="1"/>
</dbReference>
<dbReference type="CDD" id="cd00082">
    <property type="entry name" value="HisKA"/>
    <property type="match status" value="1"/>
</dbReference>
<feature type="compositionally biased region" description="Basic and acidic residues" evidence="7">
    <location>
        <begin position="578"/>
        <end position="599"/>
    </location>
</feature>
<dbReference type="InterPro" id="IPR050736">
    <property type="entry name" value="Sensor_HK_Regulatory"/>
</dbReference>
<comment type="caution">
    <text evidence="10">The sequence shown here is derived from an EMBL/GenBank/DDBJ whole genome shotgun (WGS) entry which is preliminary data.</text>
</comment>
<dbReference type="InterPro" id="IPR004358">
    <property type="entry name" value="Sig_transdc_His_kin-like_C"/>
</dbReference>
<keyword evidence="5" id="KW-0418">Kinase</keyword>
<dbReference type="SUPFAM" id="SSF55785">
    <property type="entry name" value="PYP-like sensor domain (PAS domain)"/>
    <property type="match status" value="1"/>
</dbReference>
<dbReference type="CDD" id="cd00130">
    <property type="entry name" value="PAS"/>
    <property type="match status" value="1"/>
</dbReference>
<dbReference type="Gene3D" id="1.10.287.130">
    <property type="match status" value="1"/>
</dbReference>
<evidence type="ECO:0000259" key="8">
    <source>
        <dbReference type="PROSITE" id="PS50109"/>
    </source>
</evidence>
<evidence type="ECO:0000256" key="6">
    <source>
        <dbReference type="ARBA" id="ARBA00023012"/>
    </source>
</evidence>
<dbReference type="InterPro" id="IPR013655">
    <property type="entry name" value="PAS_fold_3"/>
</dbReference>
<evidence type="ECO:0000313" key="11">
    <source>
        <dbReference type="Proteomes" id="UP001321018"/>
    </source>
</evidence>
<dbReference type="InterPro" id="IPR005467">
    <property type="entry name" value="His_kinase_dom"/>
</dbReference>
<dbReference type="Gene3D" id="3.30.565.10">
    <property type="entry name" value="Histidine kinase-like ATPase, C-terminal domain"/>
    <property type="match status" value="1"/>
</dbReference>
<dbReference type="InterPro" id="IPR029016">
    <property type="entry name" value="GAF-like_dom_sf"/>
</dbReference>
<evidence type="ECO:0000259" key="9">
    <source>
        <dbReference type="PROSITE" id="PS50112"/>
    </source>
</evidence>
<feature type="region of interest" description="Disordered" evidence="7">
    <location>
        <begin position="570"/>
        <end position="614"/>
    </location>
</feature>
<dbReference type="SUPFAM" id="SSF55874">
    <property type="entry name" value="ATPase domain of HSP90 chaperone/DNA topoisomerase II/histidine kinase"/>
    <property type="match status" value="1"/>
</dbReference>
<reference evidence="10" key="1">
    <citation type="submission" date="2022-09" db="EMBL/GenBank/DDBJ databases">
        <title>Enrichment on poylsaccharides allowed isolation of novel metabolic and taxonomic groups of Haloarchaea.</title>
        <authorList>
            <person name="Sorokin D.Y."/>
            <person name="Elcheninov A.G."/>
            <person name="Khizhniak T.V."/>
            <person name="Kolganova T.V."/>
            <person name="Kublanov I.V."/>
        </authorList>
    </citation>
    <scope>NUCLEOTIDE SEQUENCE</scope>
    <source>
        <strain evidence="10">AArc-xg1-1</strain>
    </source>
</reference>
<dbReference type="InterPro" id="IPR036890">
    <property type="entry name" value="HATPase_C_sf"/>
</dbReference>
<dbReference type="SMART" id="SM00091">
    <property type="entry name" value="PAS"/>
    <property type="match status" value="1"/>
</dbReference>
<dbReference type="NCBIfam" id="TIGR00229">
    <property type="entry name" value="sensory_box"/>
    <property type="match status" value="1"/>
</dbReference>
<dbReference type="SUPFAM" id="SSF55781">
    <property type="entry name" value="GAF domain-like"/>
    <property type="match status" value="1"/>
</dbReference>
<feature type="domain" description="Histidine kinase" evidence="8">
    <location>
        <begin position="458"/>
        <end position="685"/>
    </location>
</feature>
<comment type="catalytic activity">
    <reaction evidence="1">
        <text>ATP + protein L-histidine = ADP + protein N-phospho-L-histidine.</text>
        <dbReference type="EC" id="2.7.13.3"/>
    </reaction>
</comment>
<evidence type="ECO:0000256" key="3">
    <source>
        <dbReference type="ARBA" id="ARBA00022553"/>
    </source>
</evidence>
<dbReference type="PRINTS" id="PR00344">
    <property type="entry name" value="BCTRLSENSOR"/>
</dbReference>
<dbReference type="InterPro" id="IPR035965">
    <property type="entry name" value="PAS-like_dom_sf"/>
</dbReference>
<dbReference type="Pfam" id="PF08447">
    <property type="entry name" value="PAS_3"/>
    <property type="match status" value="1"/>
</dbReference>
<dbReference type="SMART" id="SM00388">
    <property type="entry name" value="HisKA"/>
    <property type="match status" value="1"/>
</dbReference>
<proteinExistence type="predicted"/>
<dbReference type="InterPro" id="IPR003661">
    <property type="entry name" value="HisK_dim/P_dom"/>
</dbReference>
<keyword evidence="4" id="KW-0808">Transferase</keyword>
<dbReference type="InterPro" id="IPR036097">
    <property type="entry name" value="HisK_dim/P_sf"/>
</dbReference>
<dbReference type="InterPro" id="IPR003018">
    <property type="entry name" value="GAF"/>
</dbReference>
<dbReference type="Gene3D" id="3.30.450.20">
    <property type="entry name" value="PAS domain"/>
    <property type="match status" value="1"/>
</dbReference>
<evidence type="ECO:0000256" key="1">
    <source>
        <dbReference type="ARBA" id="ARBA00000085"/>
    </source>
</evidence>
<dbReference type="PROSITE" id="PS50112">
    <property type="entry name" value="PAS"/>
    <property type="match status" value="1"/>
</dbReference>
<dbReference type="GO" id="GO:0000155">
    <property type="term" value="F:phosphorelay sensor kinase activity"/>
    <property type="evidence" value="ECO:0007669"/>
    <property type="project" value="InterPro"/>
</dbReference>
<dbReference type="Gene3D" id="3.30.450.40">
    <property type="match status" value="1"/>
</dbReference>
<name>A0AAP2YYC3_9EURY</name>
<dbReference type="SUPFAM" id="SSF47384">
    <property type="entry name" value="Homodimeric domain of signal transducing histidine kinase"/>
    <property type="match status" value="1"/>
</dbReference>
<dbReference type="EMBL" id="JAOPKA010000003">
    <property type="protein sequence ID" value="MCU4741059.1"/>
    <property type="molecule type" value="Genomic_DNA"/>
</dbReference>
<evidence type="ECO:0000313" key="10">
    <source>
        <dbReference type="EMBL" id="MCU4741059.1"/>
    </source>
</evidence>
<protein>
    <recommendedName>
        <fullName evidence="2">histidine kinase</fullName>
        <ecNumber evidence="2">2.7.13.3</ecNumber>
    </recommendedName>
</protein>
<dbReference type="RefSeq" id="WP_338002895.1">
    <property type="nucleotide sequence ID" value="NZ_JAOPKA010000003.1"/>
</dbReference>
<dbReference type="Pfam" id="PF13185">
    <property type="entry name" value="GAF_2"/>
    <property type="match status" value="1"/>
</dbReference>
<dbReference type="EC" id="2.7.13.3" evidence="2"/>
<dbReference type="AlphaFoldDB" id="A0AAP2YYC3"/>
<evidence type="ECO:0000256" key="7">
    <source>
        <dbReference type="SAM" id="MobiDB-lite"/>
    </source>
</evidence>
<dbReference type="PANTHER" id="PTHR43711:SF1">
    <property type="entry name" value="HISTIDINE KINASE 1"/>
    <property type="match status" value="1"/>
</dbReference>
<evidence type="ECO:0000256" key="2">
    <source>
        <dbReference type="ARBA" id="ARBA00012438"/>
    </source>
</evidence>
<gene>
    <name evidence="10" type="ORF">OB960_06540</name>
</gene>
<keyword evidence="3" id="KW-0597">Phosphoprotein</keyword>
<dbReference type="Proteomes" id="UP001321018">
    <property type="component" value="Unassembled WGS sequence"/>
</dbReference>
<dbReference type="Pfam" id="PF00512">
    <property type="entry name" value="HisKA"/>
    <property type="match status" value="1"/>
</dbReference>
<dbReference type="SMART" id="SM00387">
    <property type="entry name" value="HATPase_c"/>
    <property type="match status" value="1"/>
</dbReference>
<evidence type="ECO:0000256" key="5">
    <source>
        <dbReference type="ARBA" id="ARBA00022777"/>
    </source>
</evidence>
<dbReference type="InterPro" id="IPR003594">
    <property type="entry name" value="HATPase_dom"/>
</dbReference>
<organism evidence="10 11">
    <name type="scientific">Natronoglomus mannanivorans</name>
    <dbReference type="NCBI Taxonomy" id="2979990"/>
    <lineage>
        <taxon>Archaea</taxon>
        <taxon>Methanobacteriati</taxon>
        <taxon>Methanobacteriota</taxon>
        <taxon>Stenosarchaea group</taxon>
        <taxon>Halobacteria</taxon>
        <taxon>Halobacteriales</taxon>
        <taxon>Natrialbaceae</taxon>
        <taxon>Natronoglomus</taxon>
    </lineage>
</organism>
<accession>A0AAP2YYC3</accession>
<feature type="domain" description="PAS" evidence="9">
    <location>
        <begin position="161"/>
        <end position="231"/>
    </location>
</feature>
<dbReference type="PROSITE" id="PS50109">
    <property type="entry name" value="HIS_KIN"/>
    <property type="match status" value="1"/>
</dbReference>
<dbReference type="InterPro" id="IPR000014">
    <property type="entry name" value="PAS"/>
</dbReference>
<sequence length="717" mass="79259">MQTRDDSPLHVLYIGADQDSTRSGAAGIERTCDHLSTVAASSRADGLETLRTREIACVAYECDSRGGDDGEFEFEFEFEFESDSGFESESTLEFVDAVHERKPHVPVVLVARDAGSEALAVEAFRRGVADYVRAGGEVESPWSTLVDRIDDAIERSRVERNRRRSAAVVENGSDLVCAVDDDGVFTFAAPSVEEVLGYTPSELLDERGLEFVHPEDRDAVRETVRKLVENPTWVPTAEFRVKCADGRWTVIEATCHNHLDEPTIAEITVVGHEGDDETEGQCQLRALHETTRRLMNARTRQEIADITTEAARNVLRLPVNGVYFHDETGDRLVPAAVTRHGEELFDEFPMVERDDGNVWRAFRTGRPQVYDDVTTDSNASTSETSIRSELVLPLGDHGVFVAGSIDVADFEDRTVSLANVLAANVERALDRASRQDELKARERTLAAQNERLERFSSIVAHDLQSPLAVVSGNLDLARTESDDADRYLAEAARALERMQRIIDDLLWLAREGREIGSVTTVELSRVTRFAWGHVDTEAATLENTQIPNVQFQADEDRTVQLLENLFRNAVEHGSTSRSESRDDSETSVDHDRTSARPEADDPLEYSPSDGDVTVRVDAGDDWFAVEDTGPGVPEPKRDAIFDTGYSTSADGTGYGLSIVETIVTAHGWEIDVTDGVDGGARFEITGIDSLEWGVEAAPQSESENKSERDDDSETDDE</sequence>
<feature type="region of interest" description="Disordered" evidence="7">
    <location>
        <begin position="690"/>
        <end position="717"/>
    </location>
</feature>